<name>A0A2T6FY39_9BACL</name>
<gene>
    <name evidence="1" type="ORF">C8Z91_25850</name>
</gene>
<evidence type="ECO:0000313" key="2">
    <source>
        <dbReference type="Proteomes" id="UP000244184"/>
    </source>
</evidence>
<dbReference type="EMBL" id="PYHP01000069">
    <property type="protein sequence ID" value="PUA36790.1"/>
    <property type="molecule type" value="Genomic_DNA"/>
</dbReference>
<evidence type="ECO:0000313" key="1">
    <source>
        <dbReference type="EMBL" id="PUA36790.1"/>
    </source>
</evidence>
<proteinExistence type="predicted"/>
<dbReference type="Proteomes" id="UP000244184">
    <property type="component" value="Unassembled WGS sequence"/>
</dbReference>
<sequence length="59" mass="7063">MASSFFMSSIRRKVDFSAYKNCRVHTLEKRKSANVVEFTMMHDFTTKNKPKRYLGYTNY</sequence>
<protein>
    <submittedName>
        <fullName evidence="1">Uncharacterized protein</fullName>
    </submittedName>
</protein>
<comment type="caution">
    <text evidence="1">The sequence shown here is derived from an EMBL/GenBank/DDBJ whole genome shotgun (WGS) entry which is preliminary data.</text>
</comment>
<accession>A0A2T6FY39</accession>
<reference evidence="1 2" key="1">
    <citation type="submission" date="2018-03" db="EMBL/GenBank/DDBJ databases">
        <title>Genome sequence of Paenibacillus elgii strain AC13 an antimicrobial compound producing bacteria.</title>
        <authorList>
            <person name="Kurokawa A.S."/>
            <person name="Araujo J.F."/>
            <person name="Costa R.A."/>
            <person name="Ortega D.B."/>
            <person name="Pires A.S."/>
            <person name="Pappas G.J.Jr."/>
            <person name="Franco O.L."/>
            <person name="Barreto C."/>
            <person name="Magalhaes B.S."/>
            <person name="Kruger R.H."/>
        </authorList>
    </citation>
    <scope>NUCLEOTIDE SEQUENCE [LARGE SCALE GENOMIC DNA]</scope>
    <source>
        <strain evidence="1 2">AC13</strain>
    </source>
</reference>
<dbReference type="AlphaFoldDB" id="A0A2T6FY39"/>
<organism evidence="1 2">
    <name type="scientific">Paenibacillus elgii</name>
    <dbReference type="NCBI Taxonomy" id="189691"/>
    <lineage>
        <taxon>Bacteria</taxon>
        <taxon>Bacillati</taxon>
        <taxon>Bacillota</taxon>
        <taxon>Bacilli</taxon>
        <taxon>Bacillales</taxon>
        <taxon>Paenibacillaceae</taxon>
        <taxon>Paenibacillus</taxon>
    </lineage>
</organism>